<organism evidence="2 3">
    <name type="scientific">Petrolisthes cinctipes</name>
    <name type="common">Flat porcelain crab</name>
    <dbReference type="NCBI Taxonomy" id="88211"/>
    <lineage>
        <taxon>Eukaryota</taxon>
        <taxon>Metazoa</taxon>
        <taxon>Ecdysozoa</taxon>
        <taxon>Arthropoda</taxon>
        <taxon>Crustacea</taxon>
        <taxon>Multicrustacea</taxon>
        <taxon>Malacostraca</taxon>
        <taxon>Eumalacostraca</taxon>
        <taxon>Eucarida</taxon>
        <taxon>Decapoda</taxon>
        <taxon>Pleocyemata</taxon>
        <taxon>Anomura</taxon>
        <taxon>Galatheoidea</taxon>
        <taxon>Porcellanidae</taxon>
        <taxon>Petrolisthes</taxon>
    </lineage>
</organism>
<accession>A0AAE1BP89</accession>
<feature type="compositionally biased region" description="Polar residues" evidence="1">
    <location>
        <begin position="81"/>
        <end position="98"/>
    </location>
</feature>
<dbReference type="AlphaFoldDB" id="A0AAE1BP89"/>
<evidence type="ECO:0000313" key="2">
    <source>
        <dbReference type="EMBL" id="KAK3854476.1"/>
    </source>
</evidence>
<evidence type="ECO:0000313" key="3">
    <source>
        <dbReference type="Proteomes" id="UP001286313"/>
    </source>
</evidence>
<keyword evidence="3" id="KW-1185">Reference proteome</keyword>
<gene>
    <name evidence="2" type="ORF">Pcinc_039050</name>
</gene>
<feature type="compositionally biased region" description="Pro residues" evidence="1">
    <location>
        <begin position="136"/>
        <end position="145"/>
    </location>
</feature>
<sequence length="145" mass="15698">MGKEKSPLTLTPFTPYPHSHSPLNSYPLLLTPFTPYTSSNPHSPITSYAPLPIHPSPLSPPLTPITPLPISKLPFTPHLLPSSTHPIHQSSPQNPNQHSPIISYISYPLSQLHSPSPPPQTPNQHSPIISTLLSPPHSPVTPPNS</sequence>
<dbReference type="EMBL" id="JAWQEG010006560">
    <property type="protein sequence ID" value="KAK3854476.1"/>
    <property type="molecule type" value="Genomic_DNA"/>
</dbReference>
<name>A0AAE1BP89_PETCI</name>
<comment type="caution">
    <text evidence="2">The sequence shown here is derived from an EMBL/GenBank/DDBJ whole genome shotgun (WGS) entry which is preliminary data.</text>
</comment>
<protein>
    <submittedName>
        <fullName evidence="2">Uncharacterized protein</fullName>
    </submittedName>
</protein>
<feature type="compositionally biased region" description="Low complexity" evidence="1">
    <location>
        <begin position="99"/>
        <end position="114"/>
    </location>
</feature>
<dbReference type="Proteomes" id="UP001286313">
    <property type="component" value="Unassembled WGS sequence"/>
</dbReference>
<feature type="region of interest" description="Disordered" evidence="1">
    <location>
        <begin position="76"/>
        <end position="145"/>
    </location>
</feature>
<reference evidence="2" key="1">
    <citation type="submission" date="2023-10" db="EMBL/GenBank/DDBJ databases">
        <title>Genome assemblies of two species of porcelain crab, Petrolisthes cinctipes and Petrolisthes manimaculis (Anomura: Porcellanidae).</title>
        <authorList>
            <person name="Angst P."/>
        </authorList>
    </citation>
    <scope>NUCLEOTIDE SEQUENCE</scope>
    <source>
        <strain evidence="2">PB745_01</strain>
        <tissue evidence="2">Gill</tissue>
    </source>
</reference>
<evidence type="ECO:0000256" key="1">
    <source>
        <dbReference type="SAM" id="MobiDB-lite"/>
    </source>
</evidence>
<proteinExistence type="predicted"/>